<accession>A0A1S3DBI7</accession>
<feature type="compositionally biased region" description="Basic and acidic residues" evidence="1">
    <location>
        <begin position="500"/>
        <end position="517"/>
    </location>
</feature>
<feature type="compositionally biased region" description="Low complexity" evidence="1">
    <location>
        <begin position="106"/>
        <end position="117"/>
    </location>
</feature>
<protein>
    <submittedName>
        <fullName evidence="3">Uncharacterized protein LOC103515349</fullName>
    </submittedName>
</protein>
<feature type="region of interest" description="Disordered" evidence="1">
    <location>
        <begin position="31"/>
        <end position="138"/>
    </location>
</feature>
<evidence type="ECO:0000313" key="3">
    <source>
        <dbReference type="RefSeq" id="XP_008478513.2"/>
    </source>
</evidence>
<feature type="compositionally biased region" description="Low complexity" evidence="1">
    <location>
        <begin position="528"/>
        <end position="542"/>
    </location>
</feature>
<name>A0A1S3DBI7_DIACI</name>
<gene>
    <name evidence="3" type="primary">LOC103515349</name>
</gene>
<feature type="compositionally biased region" description="Basic and acidic residues" evidence="1">
    <location>
        <begin position="998"/>
        <end position="1020"/>
    </location>
</feature>
<dbReference type="RefSeq" id="XP_008478513.2">
    <property type="nucleotide sequence ID" value="XM_008480291.2"/>
</dbReference>
<feature type="region of interest" description="Disordered" evidence="1">
    <location>
        <begin position="997"/>
        <end position="1020"/>
    </location>
</feature>
<dbReference type="PaxDb" id="121845-A0A1S3DBI7"/>
<evidence type="ECO:0000313" key="2">
    <source>
        <dbReference type="Proteomes" id="UP000079169"/>
    </source>
</evidence>
<feature type="compositionally biased region" description="Basic and acidic residues" evidence="1">
    <location>
        <begin position="118"/>
        <end position="131"/>
    </location>
</feature>
<dbReference type="Proteomes" id="UP000079169">
    <property type="component" value="Unplaced"/>
</dbReference>
<feature type="compositionally biased region" description="Basic and acidic residues" evidence="1">
    <location>
        <begin position="548"/>
        <end position="569"/>
    </location>
</feature>
<feature type="compositionally biased region" description="Polar residues" evidence="1">
    <location>
        <begin position="518"/>
        <end position="527"/>
    </location>
</feature>
<reference evidence="3" key="1">
    <citation type="submission" date="2025-08" db="UniProtKB">
        <authorList>
            <consortium name="RefSeq"/>
        </authorList>
    </citation>
    <scope>IDENTIFICATION</scope>
</reference>
<proteinExistence type="predicted"/>
<keyword evidence="2" id="KW-1185">Reference proteome</keyword>
<organism evidence="2 3">
    <name type="scientific">Diaphorina citri</name>
    <name type="common">Asian citrus psyllid</name>
    <dbReference type="NCBI Taxonomy" id="121845"/>
    <lineage>
        <taxon>Eukaryota</taxon>
        <taxon>Metazoa</taxon>
        <taxon>Ecdysozoa</taxon>
        <taxon>Arthropoda</taxon>
        <taxon>Hexapoda</taxon>
        <taxon>Insecta</taxon>
        <taxon>Pterygota</taxon>
        <taxon>Neoptera</taxon>
        <taxon>Paraneoptera</taxon>
        <taxon>Hemiptera</taxon>
        <taxon>Sternorrhyncha</taxon>
        <taxon>Psylloidea</taxon>
        <taxon>Psyllidae</taxon>
        <taxon>Diaphorininae</taxon>
        <taxon>Diaphorina</taxon>
    </lineage>
</organism>
<dbReference type="GeneID" id="103515349"/>
<feature type="compositionally biased region" description="Polar residues" evidence="1">
    <location>
        <begin position="72"/>
        <end position="90"/>
    </location>
</feature>
<sequence>MLYKELNYYSGCVPCKYCDLVFVENNANLHEGSPSKLNGSPHKHDSNVSKANGEIKNNAKNVSNGDAKPKSSKFTITNILGKSKNTNSAERGSGKIGKNTNLLEQTSTSGNASTTSASEEKNRTHAQEKPKNASIQDGVKQSSIDEELLISFYTSILQGGRHKLKCKLLAHLTRVVNLFKSNLQCELVEHVIHPLFVKLISQVVRSRHVRKELAALNEKVANEELSEFIIVDNELNIISSDKLDVCTSGGDDVETARVVVVNDGPAGFSGTPDGASHKENASLSVEAADCKETADLSIEAAADGKETADLSVEAATDCKEFADHSVEGISSVVINWMCVPAVETLLETAGVVVVNDGLAGFSGTPDEASHKENAYLSVESADCKETADPSMEAAADGKETADLSVEAATDCKEFADHSVEAAADCKETADTSIEAATDCKEFADPSIEAGDGKESADPSVEAAADSKEGADAETPVGKKVVKRRRSRKNSEGSKPNVRQRSNDSKKKLTPKSSREKIQVQTKPNSDQPTPNSSKTNKNNQKTPKSKTRSSDAKVSEEKSDKSGESKETVEDSILNNSIVDSDKLKNLNSNFDKAVFKASIEQTLETFEQTKKASSNALTNEYASTNNETDLEKDCVGKNLEKDCDPNETADQNKDIEDFVDDVKVYEENINLLIQLLTIIQNLTRQNKLVVKFLKKNNGLSSLNEVLLIENLTKLVCNILENFLFSSYDKRKTPTSLHSAPEEFTLLMANIRRIGTKLLTIINNTDDNLMNTIIFQTKSDQEVYLFCVTVLNALVKSISQCVQQCGGGLAGEEDVALLDELYESVAGVIVRYVFVEEFPQYKDSNHKVQELKLLETFIVFKTMCQEKASSAGGSESTPSAKPDENHLKQTLVTGINRRHFSLKQCWDLLVKCSIQSVCVNQTVKMNILQQHPMYNSDYESNNSSYTSTKSSPDNLPPSDHIHTSTNKHKCTILFSSHIITAIDIVLHYIVNNGRKISSHGEQRDEKSGSTHAREFQREINEKSERKRCSIKLLKLGAHDSEETSDLFILDTLQSLVTQHKTHPEFSMKLLPPCRHLKPCQLDLEPLSNKLSYSMMQSYDKNGMVSPWNTSAVCIPITCDLGWALWVQGISISFWYLLEETSTPAPTPHPSKPYHLLSIGYEGFLIEFYADKSDLIIRLTRPERNSYELLNEQTVPKCLRYNEYDMFCVSIKDTLQTKSKRVIINVDLVLNDNCHYSAALLFQGILIRKSRPMCILLGDKLCPSPTLSLTNLTAFRTPCLNQLLPCLILYSLGPSASNLTECEVGNLAPDLTRLVKYCMNNKLTYASYEVLLDKQTAILRHLQEHLLLIYSSRTPTTVALYPPALTTPTIGLLPSQPQGFFKALSQDTRPAQRFPIVTRVNIYAGGVQSERCAGLSTAVTDVAGLHTFLFLFARVVEIESCAEDQAKALDIVLKVSDLLSHSVNHTDYYPLIVQVLSTPRCKPSLSMLKVSTIPFSESY</sequence>
<feature type="region of interest" description="Disordered" evidence="1">
    <location>
        <begin position="443"/>
        <end position="570"/>
    </location>
</feature>
<dbReference type="KEGG" id="dci:103515349"/>
<evidence type="ECO:0000256" key="1">
    <source>
        <dbReference type="SAM" id="MobiDB-lite"/>
    </source>
</evidence>
<dbReference type="STRING" id="121845.A0A1S3DBI7"/>